<evidence type="ECO:0000313" key="7">
    <source>
        <dbReference type="EMBL" id="SEI45240.1"/>
    </source>
</evidence>
<keyword evidence="2" id="KW-0732">Signal</keyword>
<dbReference type="Pfam" id="PF00639">
    <property type="entry name" value="Rotamase"/>
    <property type="match status" value="1"/>
</dbReference>
<dbReference type="SUPFAM" id="SSF54534">
    <property type="entry name" value="FKBP-like"/>
    <property type="match status" value="1"/>
</dbReference>
<keyword evidence="8" id="KW-1185">Reference proteome</keyword>
<dbReference type="EMBL" id="FNYD01000001">
    <property type="protein sequence ID" value="SEI45240.1"/>
    <property type="molecule type" value="Genomic_DNA"/>
</dbReference>
<dbReference type="GO" id="GO:0003755">
    <property type="term" value="F:peptidyl-prolyl cis-trans isomerase activity"/>
    <property type="evidence" value="ECO:0007669"/>
    <property type="project" value="UniProtKB-KW"/>
</dbReference>
<dbReference type="STRING" id="1227549.SAMN05444007_101230"/>
<dbReference type="AlphaFoldDB" id="A0A1H6R0H4"/>
<evidence type="ECO:0000256" key="4">
    <source>
        <dbReference type="ARBA" id="ARBA00031484"/>
    </source>
</evidence>
<dbReference type="Proteomes" id="UP000199379">
    <property type="component" value="Unassembled WGS sequence"/>
</dbReference>
<evidence type="ECO:0000256" key="2">
    <source>
        <dbReference type="ARBA" id="ARBA00022729"/>
    </source>
</evidence>
<dbReference type="PANTHER" id="PTHR47637:SF1">
    <property type="entry name" value="CHAPERONE SURA"/>
    <property type="match status" value="1"/>
</dbReference>
<evidence type="ECO:0000256" key="1">
    <source>
        <dbReference type="ARBA" id="ARBA00018370"/>
    </source>
</evidence>
<keyword evidence="5" id="KW-0697">Rotamase</keyword>
<reference evidence="7 8" key="1">
    <citation type="submission" date="2016-10" db="EMBL/GenBank/DDBJ databases">
        <authorList>
            <person name="de Groot N.N."/>
        </authorList>
    </citation>
    <scope>NUCLEOTIDE SEQUENCE [LARGE SCALE GENOMIC DNA]</scope>
    <source>
        <strain evidence="7 8">DSM 29340</strain>
    </source>
</reference>
<organism evidence="7 8">
    <name type="scientific">Cribrihabitans marinus</name>
    <dbReference type="NCBI Taxonomy" id="1227549"/>
    <lineage>
        <taxon>Bacteria</taxon>
        <taxon>Pseudomonadati</taxon>
        <taxon>Pseudomonadota</taxon>
        <taxon>Alphaproteobacteria</taxon>
        <taxon>Rhodobacterales</taxon>
        <taxon>Paracoccaceae</taxon>
        <taxon>Cribrihabitans</taxon>
    </lineage>
</organism>
<evidence type="ECO:0000259" key="6">
    <source>
        <dbReference type="PROSITE" id="PS50198"/>
    </source>
</evidence>
<dbReference type="OrthoDB" id="9791746at2"/>
<proteinExistence type="predicted"/>
<dbReference type="InterPro" id="IPR000297">
    <property type="entry name" value="PPIase_PpiC"/>
</dbReference>
<dbReference type="Gene3D" id="3.10.50.40">
    <property type="match status" value="1"/>
</dbReference>
<evidence type="ECO:0000256" key="5">
    <source>
        <dbReference type="PROSITE-ProRule" id="PRU00278"/>
    </source>
</evidence>
<dbReference type="PANTHER" id="PTHR47637">
    <property type="entry name" value="CHAPERONE SURA"/>
    <property type="match status" value="1"/>
</dbReference>
<dbReference type="SUPFAM" id="SSF109998">
    <property type="entry name" value="Triger factor/SurA peptide-binding domain-like"/>
    <property type="match status" value="1"/>
</dbReference>
<sequence length="418" mass="45629">MQQHLTHSRRILDRLARRGAQVALAALLSAGPAVLPAQAQFAPAIEVNEDVVTGFELEQRIRFMDILNIPGNPERAAREALIDDRLKQQVIEEAGIEVAPEEVQTGIDELAGRANLSGEEFLNALEGEGVWPETVRDFVEIQLTWRDYIAARYLSQARPTDDEIERALGQAGGGGGLRVLLSEIIIPVTPQTVDQVDALARELAEIEGYDAFSAAAAQYSAADTSNNGGRMEWVPITRIPAGLRPLILDLTPGDVTDPITLPNAVAVFQMRGIQEVARGEPNYAEIDYAAYYLAGGRNAETLQQAARIQARVDTCDDLYGVAKGQPPEVLDRVQAAPREIPRDIALELAKLDPNESSTGLTRSNGQTLVMLMLCSRTRELGQDVEREDVVRALTEQRLNAFADSLLQQLRADAVIAEP</sequence>
<keyword evidence="5" id="KW-0413">Isomerase</keyword>
<dbReference type="RefSeq" id="WP_092361701.1">
    <property type="nucleotide sequence ID" value="NZ_BMGV01000001.1"/>
</dbReference>
<gene>
    <name evidence="7" type="ORF">SAMN05444007_101230</name>
</gene>
<accession>A0A1H6R0H4</accession>
<name>A0A1H6R0H4_9RHOB</name>
<evidence type="ECO:0000313" key="8">
    <source>
        <dbReference type="Proteomes" id="UP000199379"/>
    </source>
</evidence>
<protein>
    <recommendedName>
        <fullName evidence="1">Parvulin-like PPIase</fullName>
    </recommendedName>
    <alternativeName>
        <fullName evidence="3">Peptidyl-prolyl cis-trans isomerase plp</fullName>
    </alternativeName>
    <alternativeName>
        <fullName evidence="4">Rotamase plp</fullName>
    </alternativeName>
</protein>
<dbReference type="Gene3D" id="1.10.4030.10">
    <property type="entry name" value="Porin chaperone SurA, peptide-binding domain"/>
    <property type="match status" value="1"/>
</dbReference>
<feature type="domain" description="PpiC" evidence="6">
    <location>
        <begin position="176"/>
        <end position="272"/>
    </location>
</feature>
<dbReference type="InterPro" id="IPR050280">
    <property type="entry name" value="OMP_Chaperone_SurA"/>
</dbReference>
<dbReference type="InterPro" id="IPR027304">
    <property type="entry name" value="Trigger_fact/SurA_dom_sf"/>
</dbReference>
<dbReference type="PROSITE" id="PS50198">
    <property type="entry name" value="PPIC_PPIASE_2"/>
    <property type="match status" value="1"/>
</dbReference>
<evidence type="ECO:0000256" key="3">
    <source>
        <dbReference type="ARBA" id="ARBA00030642"/>
    </source>
</evidence>
<dbReference type="InterPro" id="IPR046357">
    <property type="entry name" value="PPIase_dom_sf"/>
</dbReference>